<dbReference type="RefSeq" id="WP_157524397.1">
    <property type="nucleotide sequence ID" value="NZ_CP066775.1"/>
</dbReference>
<dbReference type="KEGG" id="mgik:GO620_014020"/>
<dbReference type="Proteomes" id="UP000429232">
    <property type="component" value="Chromosome"/>
</dbReference>
<dbReference type="AlphaFoldDB" id="A0A6I4IN42"/>
<organism evidence="1 2">
    <name type="scientific">Mucilaginibacter ginkgonis</name>
    <dbReference type="NCBI Taxonomy" id="2682091"/>
    <lineage>
        <taxon>Bacteria</taxon>
        <taxon>Pseudomonadati</taxon>
        <taxon>Bacteroidota</taxon>
        <taxon>Sphingobacteriia</taxon>
        <taxon>Sphingobacteriales</taxon>
        <taxon>Sphingobacteriaceae</taxon>
        <taxon>Mucilaginibacter</taxon>
    </lineage>
</organism>
<sequence>MAGKQMQLSAAQKMVSDYNEACNDGDIHSLLIDAQYLQNIISQKDCKSVRFFIALENGLPKGPVGLAQGHTLVLVGVDADGKNIKRGEDDTQVYEELAPCPPQCGGGDDGSIL</sequence>
<proteinExistence type="predicted"/>
<evidence type="ECO:0000313" key="1">
    <source>
        <dbReference type="EMBL" id="QQL49279.1"/>
    </source>
</evidence>
<dbReference type="EMBL" id="CP066775">
    <property type="protein sequence ID" value="QQL49279.1"/>
    <property type="molecule type" value="Genomic_DNA"/>
</dbReference>
<name>A0A6I4IN42_9SPHI</name>
<keyword evidence="2" id="KW-1185">Reference proteome</keyword>
<reference evidence="1 2" key="1">
    <citation type="submission" date="2020-12" db="EMBL/GenBank/DDBJ databases">
        <title>HMF7856_wgs.fasta genome submission.</title>
        <authorList>
            <person name="Kang H."/>
            <person name="Kim H."/>
            <person name="Joh K."/>
        </authorList>
    </citation>
    <scope>NUCLEOTIDE SEQUENCE [LARGE SCALE GENOMIC DNA]</scope>
    <source>
        <strain evidence="1 2">HMF7856</strain>
    </source>
</reference>
<evidence type="ECO:0000313" key="2">
    <source>
        <dbReference type="Proteomes" id="UP000429232"/>
    </source>
</evidence>
<protein>
    <submittedName>
        <fullName evidence="1">Uncharacterized protein</fullName>
    </submittedName>
</protein>
<accession>A0A6I4IN42</accession>
<gene>
    <name evidence="1" type="ORF">GO620_014020</name>
</gene>